<organism evidence="2 3">
    <name type="scientific">Desulfovibrio psychrotolerans</name>
    <dbReference type="NCBI Taxonomy" id="415242"/>
    <lineage>
        <taxon>Bacteria</taxon>
        <taxon>Pseudomonadati</taxon>
        <taxon>Thermodesulfobacteriota</taxon>
        <taxon>Desulfovibrionia</taxon>
        <taxon>Desulfovibrionales</taxon>
        <taxon>Desulfovibrionaceae</taxon>
        <taxon>Desulfovibrio</taxon>
    </lineage>
</organism>
<protein>
    <submittedName>
        <fullName evidence="2">Glycosyl transferase</fullName>
    </submittedName>
</protein>
<dbReference type="Proteomes" id="UP000503820">
    <property type="component" value="Unassembled WGS sequence"/>
</dbReference>
<sequence length="375" mass="41478">MNAPMRTLQIINVRWFNATAWYGLYLATLLRNAGHDTRVLVLEGTASAAKAREWGADVVPMDLNAANPLRLARTYAAMHRLVREFRPHVVNCHRGEGFLLWGILKRQMAGEAGGFRLVRTRGDQRLPKNNAANRWLHGSVADAVVATNSVMARHFTDVLGVSPERVHTILGGVDARRFRFDEAGRTRVRAEFGYDDGHFVVGLLGRFDEVKGQRETIEAVAELYHGQGLRHLRLLLLGFDSATPQAEVEGWIRRYKLQDIAAISGRRDDVVACLSALDAGVVASKWSETIARAALEIMSCHRPLVSTSVGVMPDLLDGEALFPPADVPALAEAVRRLATEPEYRTTLLAGQQPRIRSLSGDDFLGRTLALYNSIL</sequence>
<comment type="caution">
    <text evidence="2">The sequence shown here is derived from an EMBL/GenBank/DDBJ whole genome shotgun (WGS) entry which is preliminary data.</text>
</comment>
<dbReference type="GO" id="GO:0016757">
    <property type="term" value="F:glycosyltransferase activity"/>
    <property type="evidence" value="ECO:0007669"/>
    <property type="project" value="UniProtKB-ARBA"/>
</dbReference>
<accession>A0A7J0BPQ2</accession>
<dbReference type="InterPro" id="IPR028098">
    <property type="entry name" value="Glyco_trans_4-like_N"/>
</dbReference>
<feature type="domain" description="Glycosyltransferase subfamily 4-like N-terminal" evidence="1">
    <location>
        <begin position="24"/>
        <end position="177"/>
    </location>
</feature>
<dbReference type="Gene3D" id="3.40.50.2000">
    <property type="entry name" value="Glycogen Phosphorylase B"/>
    <property type="match status" value="2"/>
</dbReference>
<evidence type="ECO:0000313" key="3">
    <source>
        <dbReference type="Proteomes" id="UP000503820"/>
    </source>
</evidence>
<dbReference type="PANTHER" id="PTHR12526">
    <property type="entry name" value="GLYCOSYLTRANSFERASE"/>
    <property type="match status" value="1"/>
</dbReference>
<dbReference type="EMBL" id="BLVP01000001">
    <property type="protein sequence ID" value="GFM35629.1"/>
    <property type="molecule type" value="Genomic_DNA"/>
</dbReference>
<dbReference type="AlphaFoldDB" id="A0A7J0BPQ2"/>
<dbReference type="Pfam" id="PF13439">
    <property type="entry name" value="Glyco_transf_4"/>
    <property type="match status" value="1"/>
</dbReference>
<gene>
    <name evidence="2" type="ORF">DSM19430T_03130</name>
</gene>
<keyword evidence="2" id="KW-0808">Transferase</keyword>
<reference evidence="2 3" key="1">
    <citation type="submission" date="2020-05" db="EMBL/GenBank/DDBJ databases">
        <title>Draft genome sequence of Desulfovibrio psychrotolerans JS1T.</title>
        <authorList>
            <person name="Ueno A."/>
            <person name="Tamazawa S."/>
            <person name="Tamamura S."/>
            <person name="Murakami T."/>
            <person name="Kiyama T."/>
            <person name="Inomata H."/>
            <person name="Amano Y."/>
            <person name="Miyakawa K."/>
            <person name="Tamaki H."/>
            <person name="Naganuma T."/>
            <person name="Kaneko K."/>
        </authorList>
    </citation>
    <scope>NUCLEOTIDE SEQUENCE [LARGE SCALE GENOMIC DNA]</scope>
    <source>
        <strain evidence="2 3">JS1</strain>
    </source>
</reference>
<evidence type="ECO:0000313" key="2">
    <source>
        <dbReference type="EMBL" id="GFM35629.1"/>
    </source>
</evidence>
<proteinExistence type="predicted"/>
<evidence type="ECO:0000259" key="1">
    <source>
        <dbReference type="Pfam" id="PF13439"/>
    </source>
</evidence>
<dbReference type="Pfam" id="PF13692">
    <property type="entry name" value="Glyco_trans_1_4"/>
    <property type="match status" value="1"/>
</dbReference>
<keyword evidence="3" id="KW-1185">Reference proteome</keyword>
<name>A0A7J0BPQ2_9BACT</name>
<dbReference type="SUPFAM" id="SSF53756">
    <property type="entry name" value="UDP-Glycosyltransferase/glycogen phosphorylase"/>
    <property type="match status" value="1"/>
</dbReference>